<reference evidence="3" key="3">
    <citation type="submission" date="2025-09" db="UniProtKB">
        <authorList>
            <consortium name="Ensembl"/>
        </authorList>
    </citation>
    <scope>IDENTIFICATION</scope>
</reference>
<evidence type="ECO:0000313" key="3">
    <source>
        <dbReference type="Ensembl" id="ENSMODP00000059903.1"/>
    </source>
</evidence>
<sequence>MAGRGPEVETEAGAEAETKVEAGAEARAEARAGSRALEQAVLDPPNEAEKELISNPEIPTLLPVPRRPNPLEPALWPWPWPWPASVLAAIPASAAASRLTRMPASWRLACERSSVLGGAIWPTTILFWPPDPDLELLGQSTTFKKKLDVGHHVSHKNRVEVAKPTVDNKPPVAHTHHILKLSKLQGEQKRINKIEYENKQLCQKIADAQRGPAKVDCWNEYFSKSLNRETRNRELVRITVENQGILRRLGDRKPHYDRRASEIDWQNSRRYIRNTTRYLLYKKD</sequence>
<feature type="region of interest" description="Disordered" evidence="2">
    <location>
        <begin position="1"/>
        <end position="52"/>
    </location>
</feature>
<accession>A0A5F8HL78</accession>
<dbReference type="Proteomes" id="UP000002280">
    <property type="component" value="Chromosome 2"/>
</dbReference>
<dbReference type="InterPro" id="IPR029488">
    <property type="entry name" value="Hmw/CFAP97"/>
</dbReference>
<dbReference type="InterPro" id="IPR038792">
    <property type="entry name" value="CFAP97D1/2"/>
</dbReference>
<dbReference type="AlphaFoldDB" id="A0A5F8HL78"/>
<dbReference type="GeneTree" id="ENSGT00390000018148"/>
<feature type="compositionally biased region" description="Basic and acidic residues" evidence="2">
    <location>
        <begin position="16"/>
        <end position="32"/>
    </location>
</feature>
<reference evidence="3" key="2">
    <citation type="submission" date="2025-08" db="UniProtKB">
        <authorList>
            <consortium name="Ensembl"/>
        </authorList>
    </citation>
    <scope>IDENTIFICATION</scope>
</reference>
<gene>
    <name evidence="3" type="primary">CFAP97D1</name>
</gene>
<reference evidence="3 4" key="1">
    <citation type="journal article" date="2007" name="Nature">
        <title>Genome of the marsupial Monodelphis domestica reveals innovation in non-coding sequences.</title>
        <authorList>
            <person name="Mikkelsen T.S."/>
            <person name="Wakefield M.J."/>
            <person name="Aken B."/>
            <person name="Amemiya C.T."/>
            <person name="Chang J.L."/>
            <person name="Duke S."/>
            <person name="Garber M."/>
            <person name="Gentles A.J."/>
            <person name="Goodstadt L."/>
            <person name="Heger A."/>
            <person name="Jurka J."/>
            <person name="Kamal M."/>
            <person name="Mauceli E."/>
            <person name="Searle S.M."/>
            <person name="Sharpe T."/>
            <person name="Baker M.L."/>
            <person name="Batzer M.A."/>
            <person name="Benos P.V."/>
            <person name="Belov K."/>
            <person name="Clamp M."/>
            <person name="Cook A."/>
            <person name="Cuff J."/>
            <person name="Das R."/>
            <person name="Davidow L."/>
            <person name="Deakin J.E."/>
            <person name="Fazzari M.J."/>
            <person name="Glass J.L."/>
            <person name="Grabherr M."/>
            <person name="Greally J.M."/>
            <person name="Gu W."/>
            <person name="Hore T.A."/>
            <person name="Huttley G.A."/>
            <person name="Kleber M."/>
            <person name="Jirtle R.L."/>
            <person name="Koina E."/>
            <person name="Lee J.T."/>
            <person name="Mahony S."/>
            <person name="Marra M.A."/>
            <person name="Miller R.D."/>
            <person name="Nicholls R.D."/>
            <person name="Oda M."/>
            <person name="Papenfuss A.T."/>
            <person name="Parra Z.E."/>
            <person name="Pollock D.D."/>
            <person name="Ray D.A."/>
            <person name="Schein J.E."/>
            <person name="Speed T.P."/>
            <person name="Thompson K."/>
            <person name="VandeBerg J.L."/>
            <person name="Wade C.M."/>
            <person name="Walker J.A."/>
            <person name="Waters P.D."/>
            <person name="Webber C."/>
            <person name="Weidman J.R."/>
            <person name="Xie X."/>
            <person name="Zody M.C."/>
            <person name="Baldwin J."/>
            <person name="Abdouelleil A."/>
            <person name="Abdulkadir J."/>
            <person name="Abebe A."/>
            <person name="Abera B."/>
            <person name="Abreu J."/>
            <person name="Acer S.C."/>
            <person name="Aftuck L."/>
            <person name="Alexander A."/>
            <person name="An P."/>
            <person name="Anderson E."/>
            <person name="Anderson S."/>
            <person name="Arachi H."/>
            <person name="Azer M."/>
            <person name="Bachantsang P."/>
            <person name="Barry A."/>
            <person name="Bayul T."/>
            <person name="Berlin A."/>
            <person name="Bessette D."/>
            <person name="Bloom T."/>
            <person name="Bloom T."/>
            <person name="Boguslavskiy L."/>
            <person name="Bonnet C."/>
            <person name="Boukhgalter B."/>
            <person name="Bourzgui I."/>
            <person name="Brown A."/>
            <person name="Cahill P."/>
            <person name="Channer S."/>
            <person name="Cheshatsang Y."/>
            <person name="Chuda L."/>
            <person name="Citroen M."/>
            <person name="Collymore A."/>
            <person name="Cooke P."/>
            <person name="Costello M."/>
            <person name="D'Aco K."/>
            <person name="Daza R."/>
            <person name="De Haan G."/>
            <person name="DeGray S."/>
            <person name="DeMaso C."/>
            <person name="Dhargay N."/>
            <person name="Dooley K."/>
            <person name="Dooley E."/>
            <person name="Doricent M."/>
            <person name="Dorje P."/>
            <person name="Dorjee K."/>
            <person name="Dupes A."/>
            <person name="Elong R."/>
            <person name="Falk J."/>
            <person name="Farina A."/>
            <person name="Faro S."/>
            <person name="Ferguson D."/>
            <person name="Fisher S."/>
            <person name="Foley C.D."/>
            <person name="Franke A."/>
            <person name="Friedrich D."/>
            <person name="Gadbois L."/>
            <person name="Gearin G."/>
            <person name="Gearin C.R."/>
            <person name="Giannoukos G."/>
            <person name="Goode T."/>
            <person name="Graham J."/>
            <person name="Grandbois E."/>
            <person name="Grewal S."/>
            <person name="Gyaltsen K."/>
            <person name="Hafez N."/>
            <person name="Hagos B."/>
            <person name="Hall J."/>
            <person name="Henson C."/>
            <person name="Hollinger A."/>
            <person name="Honan T."/>
            <person name="Huard M.D."/>
            <person name="Hughes L."/>
            <person name="Hurhula B."/>
            <person name="Husby M.E."/>
            <person name="Kamat A."/>
            <person name="Kanga B."/>
            <person name="Kashin S."/>
            <person name="Khazanovich D."/>
            <person name="Kisner P."/>
            <person name="Lance K."/>
            <person name="Lara M."/>
            <person name="Lee W."/>
            <person name="Lennon N."/>
            <person name="Letendre F."/>
            <person name="LeVine R."/>
            <person name="Lipovsky A."/>
            <person name="Liu X."/>
            <person name="Liu J."/>
            <person name="Liu S."/>
            <person name="Lokyitsang T."/>
            <person name="Lokyitsang Y."/>
            <person name="Lubonja R."/>
            <person name="Lui A."/>
            <person name="MacDonald P."/>
            <person name="Magnisalis V."/>
            <person name="Maru K."/>
            <person name="Matthews C."/>
            <person name="McCusker W."/>
            <person name="McDonough S."/>
            <person name="Mehta T."/>
            <person name="Meldrim J."/>
            <person name="Meneus L."/>
            <person name="Mihai O."/>
            <person name="Mihalev A."/>
            <person name="Mihova T."/>
            <person name="Mittelman R."/>
            <person name="Mlenga V."/>
            <person name="Montmayeur A."/>
            <person name="Mulrain L."/>
            <person name="Navidi A."/>
            <person name="Naylor J."/>
            <person name="Negash T."/>
            <person name="Nguyen T."/>
            <person name="Nguyen N."/>
            <person name="Nicol R."/>
            <person name="Norbu C."/>
            <person name="Norbu N."/>
            <person name="Novod N."/>
            <person name="O'Neill B."/>
            <person name="Osman S."/>
            <person name="Markiewicz E."/>
            <person name="Oyono O.L."/>
            <person name="Patti C."/>
            <person name="Phunkhang P."/>
            <person name="Pierre F."/>
            <person name="Priest M."/>
            <person name="Raghuraman S."/>
            <person name="Rege F."/>
            <person name="Reyes R."/>
            <person name="Rise C."/>
            <person name="Rogov P."/>
            <person name="Ross K."/>
            <person name="Ryan E."/>
            <person name="Settipalli S."/>
            <person name="Shea T."/>
            <person name="Sherpa N."/>
            <person name="Shi L."/>
            <person name="Shih D."/>
            <person name="Sparrow T."/>
            <person name="Spaulding J."/>
            <person name="Stalker J."/>
            <person name="Stange-Thomann N."/>
            <person name="Stavropoulos S."/>
            <person name="Stone C."/>
            <person name="Strader C."/>
            <person name="Tesfaye S."/>
            <person name="Thomson T."/>
            <person name="Thoulutsang Y."/>
            <person name="Thoulutsang D."/>
            <person name="Topham K."/>
            <person name="Topping I."/>
            <person name="Tsamla T."/>
            <person name="Vassiliev H."/>
            <person name="Vo A."/>
            <person name="Wangchuk T."/>
            <person name="Wangdi T."/>
            <person name="Weiand M."/>
            <person name="Wilkinson J."/>
            <person name="Wilson A."/>
            <person name="Yadav S."/>
            <person name="Young G."/>
            <person name="Yu Q."/>
            <person name="Zembek L."/>
            <person name="Zhong D."/>
            <person name="Zimmer A."/>
            <person name="Zwirko Z."/>
            <person name="Jaffe D.B."/>
            <person name="Alvarez P."/>
            <person name="Brockman W."/>
            <person name="Butler J."/>
            <person name="Chin C."/>
            <person name="Gnerre S."/>
            <person name="MacCallum I."/>
            <person name="Graves J.A."/>
            <person name="Ponting C.P."/>
            <person name="Breen M."/>
            <person name="Samollow P.B."/>
            <person name="Lander E.S."/>
            <person name="Lindblad-Toh K."/>
        </authorList>
    </citation>
    <scope>NUCLEOTIDE SEQUENCE [LARGE SCALE GENOMIC DNA]</scope>
</reference>
<evidence type="ECO:0000256" key="2">
    <source>
        <dbReference type="SAM" id="MobiDB-lite"/>
    </source>
</evidence>
<evidence type="ECO:0000313" key="4">
    <source>
        <dbReference type="Proteomes" id="UP000002280"/>
    </source>
</evidence>
<dbReference type="Pfam" id="PF13879">
    <property type="entry name" value="Hmw_CFAP97"/>
    <property type="match status" value="1"/>
</dbReference>
<name>A0A5F8HL78_MONDO</name>
<protein>
    <submittedName>
        <fullName evidence="3">CFAP97 domain containing 1</fullName>
    </submittedName>
</protein>
<proteinExistence type="inferred from homology"/>
<dbReference type="InParanoid" id="A0A5F8HL78"/>
<dbReference type="Ensembl" id="ENSMODT00000054115.1">
    <property type="protein sequence ID" value="ENSMODP00000059903.1"/>
    <property type="gene ID" value="ENSMODG00000024203.3"/>
</dbReference>
<dbReference type="PANTHER" id="PTHR33768:SF5">
    <property type="entry name" value="SPERM AXONEMAL MAINTENANCE PROTEIN CFAP97D1"/>
    <property type="match status" value="1"/>
</dbReference>
<comment type="similarity">
    <text evidence="1">Belongs to the CFAP97 family.</text>
</comment>
<dbReference type="Bgee" id="ENSMODG00000024203">
    <property type="expression patterns" value="Expressed in spermatocyte and 16 other cell types or tissues"/>
</dbReference>
<keyword evidence="4" id="KW-1185">Reference proteome</keyword>
<organism evidence="3 4">
    <name type="scientific">Monodelphis domestica</name>
    <name type="common">Gray short-tailed opossum</name>
    <dbReference type="NCBI Taxonomy" id="13616"/>
    <lineage>
        <taxon>Eukaryota</taxon>
        <taxon>Metazoa</taxon>
        <taxon>Chordata</taxon>
        <taxon>Craniata</taxon>
        <taxon>Vertebrata</taxon>
        <taxon>Euteleostomi</taxon>
        <taxon>Mammalia</taxon>
        <taxon>Metatheria</taxon>
        <taxon>Didelphimorphia</taxon>
        <taxon>Didelphidae</taxon>
        <taxon>Monodelphis</taxon>
    </lineage>
</organism>
<dbReference type="PANTHER" id="PTHR33768">
    <property type="entry name" value="MIP11318P"/>
    <property type="match status" value="1"/>
</dbReference>
<evidence type="ECO:0000256" key="1">
    <source>
        <dbReference type="ARBA" id="ARBA00008315"/>
    </source>
</evidence>